<dbReference type="EMBL" id="BPLR01015697">
    <property type="protein sequence ID" value="GIY77911.1"/>
    <property type="molecule type" value="Genomic_DNA"/>
</dbReference>
<gene>
    <name evidence="1" type="ORF">CEXT_479011</name>
</gene>
<dbReference type="Proteomes" id="UP001054945">
    <property type="component" value="Unassembled WGS sequence"/>
</dbReference>
<name>A0AAV4W7J0_CAEEX</name>
<sequence length="93" mass="10918">SFKKRFVEVPQLQGHYYPKASKLRLESQPDKRYSQEIGKTTIIRRLKFNFHSTNFRTRQKTKDLKEWGETLTASSYCGNLIVPKLLPTLLQTS</sequence>
<comment type="caution">
    <text evidence="1">The sequence shown here is derived from an EMBL/GenBank/DDBJ whole genome shotgun (WGS) entry which is preliminary data.</text>
</comment>
<proteinExistence type="predicted"/>
<reference evidence="1 2" key="1">
    <citation type="submission" date="2021-06" db="EMBL/GenBank/DDBJ databases">
        <title>Caerostris extrusa draft genome.</title>
        <authorList>
            <person name="Kono N."/>
            <person name="Arakawa K."/>
        </authorList>
    </citation>
    <scope>NUCLEOTIDE SEQUENCE [LARGE SCALE GENOMIC DNA]</scope>
</reference>
<dbReference type="AlphaFoldDB" id="A0AAV4W7J0"/>
<accession>A0AAV4W7J0</accession>
<keyword evidence="2" id="KW-1185">Reference proteome</keyword>
<evidence type="ECO:0000313" key="2">
    <source>
        <dbReference type="Proteomes" id="UP001054945"/>
    </source>
</evidence>
<feature type="non-terminal residue" evidence="1">
    <location>
        <position position="1"/>
    </location>
</feature>
<evidence type="ECO:0000313" key="1">
    <source>
        <dbReference type="EMBL" id="GIY77911.1"/>
    </source>
</evidence>
<protein>
    <submittedName>
        <fullName evidence="1">Uncharacterized protein</fullName>
    </submittedName>
</protein>
<organism evidence="1 2">
    <name type="scientific">Caerostris extrusa</name>
    <name type="common">Bark spider</name>
    <name type="synonym">Caerostris bankana</name>
    <dbReference type="NCBI Taxonomy" id="172846"/>
    <lineage>
        <taxon>Eukaryota</taxon>
        <taxon>Metazoa</taxon>
        <taxon>Ecdysozoa</taxon>
        <taxon>Arthropoda</taxon>
        <taxon>Chelicerata</taxon>
        <taxon>Arachnida</taxon>
        <taxon>Araneae</taxon>
        <taxon>Araneomorphae</taxon>
        <taxon>Entelegynae</taxon>
        <taxon>Araneoidea</taxon>
        <taxon>Araneidae</taxon>
        <taxon>Caerostris</taxon>
    </lineage>
</organism>